<dbReference type="RefSeq" id="WP_262688789.1">
    <property type="nucleotide sequence ID" value="NZ_JAOQIO010000124.1"/>
</dbReference>
<proteinExistence type="predicted"/>
<dbReference type="Proteomes" id="UP001652445">
    <property type="component" value="Unassembled WGS sequence"/>
</dbReference>
<organism evidence="2 3">
    <name type="scientific">Paenibacillus baimaensis</name>
    <dbReference type="NCBI Taxonomy" id="2982185"/>
    <lineage>
        <taxon>Bacteria</taxon>
        <taxon>Bacillati</taxon>
        <taxon>Bacillota</taxon>
        <taxon>Bacilli</taxon>
        <taxon>Bacillales</taxon>
        <taxon>Paenibacillaceae</taxon>
        <taxon>Paenibacillus</taxon>
    </lineage>
</organism>
<sequence length="50" mass="5737">METIYRWITVIKETYLLIGAGLVAVFVLKSLAGSIMNKFVKKKLIKHKNE</sequence>
<accession>A0ABT2UU15</accession>
<keyword evidence="1" id="KW-0812">Transmembrane</keyword>
<name>A0ABT2UU15_9BACL</name>
<dbReference type="EMBL" id="JAOQIO010000124">
    <property type="protein sequence ID" value="MCU6798134.1"/>
    <property type="molecule type" value="Genomic_DNA"/>
</dbReference>
<keyword evidence="1" id="KW-0472">Membrane</keyword>
<protein>
    <submittedName>
        <fullName evidence="2">Uncharacterized protein</fullName>
    </submittedName>
</protein>
<comment type="caution">
    <text evidence="2">The sequence shown here is derived from an EMBL/GenBank/DDBJ whole genome shotgun (WGS) entry which is preliminary data.</text>
</comment>
<evidence type="ECO:0000256" key="1">
    <source>
        <dbReference type="SAM" id="Phobius"/>
    </source>
</evidence>
<reference evidence="2 3" key="1">
    <citation type="submission" date="2022-09" db="EMBL/GenBank/DDBJ databases">
        <authorList>
            <person name="Han X.L."/>
            <person name="Wang Q."/>
            <person name="Lu T."/>
        </authorList>
    </citation>
    <scope>NUCLEOTIDE SEQUENCE [LARGE SCALE GENOMIC DNA]</scope>
    <source>
        <strain evidence="2 3">WQ 127069</strain>
    </source>
</reference>
<keyword evidence="3" id="KW-1185">Reference proteome</keyword>
<gene>
    <name evidence="2" type="ORF">OB236_39010</name>
</gene>
<keyword evidence="1" id="KW-1133">Transmembrane helix</keyword>
<feature type="transmembrane region" description="Helical" evidence="1">
    <location>
        <begin position="15"/>
        <end position="36"/>
    </location>
</feature>
<evidence type="ECO:0000313" key="3">
    <source>
        <dbReference type="Proteomes" id="UP001652445"/>
    </source>
</evidence>
<evidence type="ECO:0000313" key="2">
    <source>
        <dbReference type="EMBL" id="MCU6798134.1"/>
    </source>
</evidence>